<dbReference type="InterPro" id="IPR032508">
    <property type="entry name" value="FecR_C"/>
</dbReference>
<dbReference type="RefSeq" id="WP_354662154.1">
    <property type="nucleotide sequence ID" value="NZ_JBEXAC010000002.1"/>
</dbReference>
<keyword evidence="1" id="KW-1133">Transmembrane helix</keyword>
<evidence type="ECO:0000313" key="4">
    <source>
        <dbReference type="EMBL" id="MET6999590.1"/>
    </source>
</evidence>
<dbReference type="Pfam" id="PF04773">
    <property type="entry name" value="FecR"/>
    <property type="match status" value="1"/>
</dbReference>
<feature type="transmembrane region" description="Helical" evidence="1">
    <location>
        <begin position="92"/>
        <end position="110"/>
    </location>
</feature>
<name>A0ABV2TBB5_9BACT</name>
<dbReference type="PIRSF" id="PIRSF018266">
    <property type="entry name" value="FecR"/>
    <property type="match status" value="1"/>
</dbReference>
<dbReference type="EMBL" id="JBEXAC010000002">
    <property type="protein sequence ID" value="MET6999590.1"/>
    <property type="molecule type" value="Genomic_DNA"/>
</dbReference>
<evidence type="ECO:0000259" key="2">
    <source>
        <dbReference type="Pfam" id="PF04773"/>
    </source>
</evidence>
<keyword evidence="1" id="KW-0472">Membrane</keyword>
<comment type="caution">
    <text evidence="4">The sequence shown here is derived from an EMBL/GenBank/DDBJ whole genome shotgun (WGS) entry which is preliminary data.</text>
</comment>
<dbReference type="Gene3D" id="2.60.120.1440">
    <property type="match status" value="1"/>
</dbReference>
<keyword evidence="5" id="KW-1185">Reference proteome</keyword>
<protein>
    <submittedName>
        <fullName evidence="4">FecR domain-containing protein</fullName>
    </submittedName>
</protein>
<dbReference type="PANTHER" id="PTHR30273:SF2">
    <property type="entry name" value="PROTEIN FECR"/>
    <property type="match status" value="1"/>
</dbReference>
<dbReference type="PANTHER" id="PTHR30273">
    <property type="entry name" value="PERIPLASMIC SIGNAL SENSOR AND SIGMA FACTOR ACTIVATOR FECR-RELATED"/>
    <property type="match status" value="1"/>
</dbReference>
<evidence type="ECO:0000256" key="1">
    <source>
        <dbReference type="SAM" id="Phobius"/>
    </source>
</evidence>
<dbReference type="InterPro" id="IPR012373">
    <property type="entry name" value="Ferrdict_sens_TM"/>
</dbReference>
<dbReference type="Pfam" id="PF16344">
    <property type="entry name" value="FecR_C"/>
    <property type="match status" value="1"/>
</dbReference>
<evidence type="ECO:0000259" key="3">
    <source>
        <dbReference type="Pfam" id="PF16344"/>
    </source>
</evidence>
<feature type="domain" description="FecR protein" evidence="2">
    <location>
        <begin position="122"/>
        <end position="213"/>
    </location>
</feature>
<feature type="domain" description="Protein FecR C-terminal" evidence="3">
    <location>
        <begin position="258"/>
        <end position="326"/>
    </location>
</feature>
<sequence length="328" mass="36432">MDSTNIYLQKLACYLDNPGQDELKREIDSWRAASPQNEKAFQEYYRIWSTAAELQVLAALDAEKRPAPPLAGRVVPMAPIPPANTGRRKIRWLWNAAAVLILGAAGYWMYTRAAHITYAEKTTSTNTIDSIIMADGSKIFLDANTHVKYPIKMTGPQYTVQLMQGNAFFQVAANAKRSFIVMVDQSSITVLGTSFNIHATGSDISLSVKTGKVMFTPTPDNEKTMVNAGSGVVYNKLTRTITRFDAVNANNDAWITQELVFVDAPLQEVCKKLEAHYKVKITIVGNISSLGKLNVTFNNNKLEEVLDVLKETYPISIVQKADHIIIKK</sequence>
<evidence type="ECO:0000313" key="5">
    <source>
        <dbReference type="Proteomes" id="UP001549749"/>
    </source>
</evidence>
<dbReference type="InterPro" id="IPR006860">
    <property type="entry name" value="FecR"/>
</dbReference>
<reference evidence="4 5" key="1">
    <citation type="submission" date="2024-06" db="EMBL/GenBank/DDBJ databases">
        <title>Chitinophaga defluvii sp. nov., isolated from municipal sewage.</title>
        <authorList>
            <person name="Zhang L."/>
        </authorList>
    </citation>
    <scope>NUCLEOTIDE SEQUENCE [LARGE SCALE GENOMIC DNA]</scope>
    <source>
        <strain evidence="4 5">H8</strain>
    </source>
</reference>
<keyword evidence="1" id="KW-0812">Transmembrane</keyword>
<proteinExistence type="predicted"/>
<gene>
    <name evidence="4" type="ORF">ABR189_19535</name>
</gene>
<dbReference type="Gene3D" id="3.55.50.30">
    <property type="match status" value="1"/>
</dbReference>
<accession>A0ABV2TBB5</accession>
<dbReference type="Proteomes" id="UP001549749">
    <property type="component" value="Unassembled WGS sequence"/>
</dbReference>
<organism evidence="4 5">
    <name type="scientific">Chitinophaga defluvii</name>
    <dbReference type="NCBI Taxonomy" id="3163343"/>
    <lineage>
        <taxon>Bacteria</taxon>
        <taxon>Pseudomonadati</taxon>
        <taxon>Bacteroidota</taxon>
        <taxon>Chitinophagia</taxon>
        <taxon>Chitinophagales</taxon>
        <taxon>Chitinophagaceae</taxon>
        <taxon>Chitinophaga</taxon>
    </lineage>
</organism>